<dbReference type="EMBL" id="JAKIKP010000003">
    <property type="protein sequence ID" value="MCL1142341.1"/>
    <property type="molecule type" value="Genomic_DNA"/>
</dbReference>
<dbReference type="PANTHER" id="PTHR36302">
    <property type="entry name" value="BLR7088 PROTEIN"/>
    <property type="match status" value="1"/>
</dbReference>
<dbReference type="SUPFAM" id="SSF110087">
    <property type="entry name" value="DR1885-like metal-binding protein"/>
    <property type="match status" value="1"/>
</dbReference>
<dbReference type="Pfam" id="PF04314">
    <property type="entry name" value="PCuAC"/>
    <property type="match status" value="1"/>
</dbReference>
<evidence type="ECO:0000313" key="3">
    <source>
        <dbReference type="Proteomes" id="UP001139333"/>
    </source>
</evidence>
<evidence type="ECO:0000313" key="2">
    <source>
        <dbReference type="EMBL" id="MCL1142341.1"/>
    </source>
</evidence>
<dbReference type="AlphaFoldDB" id="A0A9X1ZU84"/>
<accession>A0A9X1ZU84</accession>
<dbReference type="InterPro" id="IPR058248">
    <property type="entry name" value="Lxx211020-like"/>
</dbReference>
<dbReference type="Gene3D" id="2.60.40.1890">
    <property type="entry name" value="PCu(A)C copper chaperone"/>
    <property type="match status" value="1"/>
</dbReference>
<dbReference type="InterPro" id="IPR007410">
    <property type="entry name" value="LpqE-like"/>
</dbReference>
<feature type="signal peptide" evidence="1">
    <location>
        <begin position="1"/>
        <end position="28"/>
    </location>
</feature>
<proteinExistence type="predicted"/>
<feature type="chain" id="PRO_5040736532" evidence="1">
    <location>
        <begin position="29"/>
        <end position="160"/>
    </location>
</feature>
<reference evidence="2" key="1">
    <citation type="submission" date="2022-01" db="EMBL/GenBank/DDBJ databases">
        <title>Whole genome-based taxonomy of the Shewanellaceae.</title>
        <authorList>
            <person name="Martin-Rodriguez A.J."/>
        </authorList>
    </citation>
    <scope>NUCLEOTIDE SEQUENCE</scope>
    <source>
        <strain evidence="2">DSM 16422</strain>
    </source>
</reference>
<organism evidence="2 3">
    <name type="scientific">Shewanella gaetbuli</name>
    <dbReference type="NCBI Taxonomy" id="220752"/>
    <lineage>
        <taxon>Bacteria</taxon>
        <taxon>Pseudomonadati</taxon>
        <taxon>Pseudomonadota</taxon>
        <taxon>Gammaproteobacteria</taxon>
        <taxon>Alteromonadales</taxon>
        <taxon>Shewanellaceae</taxon>
        <taxon>Shewanella</taxon>
    </lineage>
</organism>
<dbReference type="PANTHER" id="PTHR36302:SF1">
    <property type="entry name" value="COPPER CHAPERONE PCU(A)C"/>
    <property type="match status" value="1"/>
</dbReference>
<protein>
    <submittedName>
        <fullName evidence="2">Copper chaperone PCu(A)C</fullName>
    </submittedName>
</protein>
<keyword evidence="3" id="KW-1185">Reference proteome</keyword>
<name>A0A9X1ZU84_9GAMM</name>
<gene>
    <name evidence="2" type="ORF">L2672_06485</name>
</gene>
<evidence type="ECO:0000256" key="1">
    <source>
        <dbReference type="SAM" id="SignalP"/>
    </source>
</evidence>
<dbReference type="InterPro" id="IPR036182">
    <property type="entry name" value="PCuAC_sf"/>
</dbReference>
<dbReference type="Proteomes" id="UP001139333">
    <property type="component" value="Unassembled WGS sequence"/>
</dbReference>
<comment type="caution">
    <text evidence="2">The sequence shown here is derived from an EMBL/GenBank/DDBJ whole genome shotgun (WGS) entry which is preliminary data.</text>
</comment>
<sequence>MEFKTLKAIFKHLFNFLMLASLSFMANANVVMTEGYVRAMPASVPNTAAYVTLENHSDKAVTVVGVETDIAKEAQLHTIIDENGMVKMRQVEGFTIGSHESLTLKPAGDHIMILGLKAPLAENSKVNLTLIFDNDQRLDVELPVVKKPQASEHDHHQHHH</sequence>
<keyword evidence="1" id="KW-0732">Signal</keyword>
<dbReference type="RefSeq" id="WP_248995016.1">
    <property type="nucleotide sequence ID" value="NZ_JAKIKP010000003.1"/>
</dbReference>